<feature type="region of interest" description="Disordered" evidence="16">
    <location>
        <begin position="32"/>
        <end position="67"/>
    </location>
</feature>
<keyword evidence="5" id="KW-0436">Ligase</keyword>
<evidence type="ECO:0000256" key="7">
    <source>
        <dbReference type="ARBA" id="ARBA00022840"/>
    </source>
</evidence>
<keyword evidence="10" id="KW-0030">Aminoacyl-tRNA synthetase</keyword>
<dbReference type="FunFam" id="3.30.70.600:FF:000003">
    <property type="entry name" value="30S ribosomal protein S10"/>
    <property type="match status" value="1"/>
</dbReference>
<feature type="compositionally biased region" description="Basic and acidic residues" evidence="16">
    <location>
        <begin position="373"/>
        <end position="383"/>
    </location>
</feature>
<dbReference type="STRING" id="1093900.A0A507AXU2"/>
<dbReference type="AlphaFoldDB" id="A0A507AXU2"/>
<feature type="region of interest" description="Disordered" evidence="16">
    <location>
        <begin position="243"/>
        <end position="269"/>
    </location>
</feature>
<dbReference type="GO" id="GO:0005524">
    <property type="term" value="F:ATP binding"/>
    <property type="evidence" value="ECO:0007669"/>
    <property type="project" value="UniProtKB-KW"/>
</dbReference>
<dbReference type="PANTHER" id="PTHR43766">
    <property type="entry name" value="TRYPTOPHAN--TRNA LIGASE, MITOCHONDRIAL"/>
    <property type="match status" value="1"/>
</dbReference>
<evidence type="ECO:0000256" key="2">
    <source>
        <dbReference type="ARBA" id="ARBA00005594"/>
    </source>
</evidence>
<dbReference type="GO" id="GO:0070183">
    <property type="term" value="P:mitochondrial tryptophanyl-tRNA aminoacylation"/>
    <property type="evidence" value="ECO:0007669"/>
    <property type="project" value="TreeGrafter"/>
</dbReference>
<feature type="region of interest" description="Disordered" evidence="16">
    <location>
        <begin position="310"/>
        <end position="383"/>
    </location>
</feature>
<evidence type="ECO:0000256" key="12">
    <source>
        <dbReference type="ARBA" id="ARBA00030268"/>
    </source>
</evidence>
<dbReference type="Gene3D" id="3.30.70.600">
    <property type="entry name" value="Ribosomal protein S10 domain"/>
    <property type="match status" value="1"/>
</dbReference>
<evidence type="ECO:0000256" key="3">
    <source>
        <dbReference type="ARBA" id="ARBA00007102"/>
    </source>
</evidence>
<dbReference type="GO" id="GO:0003735">
    <property type="term" value="F:structural constituent of ribosome"/>
    <property type="evidence" value="ECO:0007669"/>
    <property type="project" value="InterPro"/>
</dbReference>
<accession>A0A507AXU2</accession>
<evidence type="ECO:0000256" key="10">
    <source>
        <dbReference type="ARBA" id="ARBA00023146"/>
    </source>
</evidence>
<protein>
    <recommendedName>
        <fullName evidence="13">Small ribosomal subunit protein uS10m</fullName>
        <ecNumber evidence="4">6.1.1.2</ecNumber>
    </recommendedName>
    <alternativeName>
        <fullName evidence="14">37S ribosomal protein S10, mitochondrial</fullName>
    </alternativeName>
    <alternativeName>
        <fullName evidence="15">Mitochondrial ribosomal small subunit protein 10</fullName>
    </alternativeName>
    <alternativeName>
        <fullName evidence="12">Tryptophanyl-tRNA synthetase</fullName>
    </alternativeName>
</protein>
<feature type="domain" description="Small ribosomal subunit protein uS10" evidence="17">
    <location>
        <begin position="89"/>
        <end position="186"/>
    </location>
</feature>
<sequence>MSAPSVIRPVRHVIQWKPQSAVLRPIQATSIPSLSRPKSSVASKAARPASTTAAESKDSKPDPRLPRSVQSLYLQPLRHEVEYGVPSADLQLRSFNVRSLEFFCDFALRAAYYLKLPAFGPVPLPKITERWTVPKSHFIFKKSQENFERVTLRRLIQIRDGNPETVQIWLAFLQKHAYPGVGMKANMWEFSKLDVGKLMDEGAKDAAGVIEPKWAHLGESKTIGTVEKVEELLTKERVNLSGGLDENEVVQGSRDSPVAEEPRPQPARLTRNSAGAAVALISMPPEQPAAPSLLLIHLRHGCARRRRGAGRRLLGHPADGRAAPGQLPGRAEPVGPAAARGRAGGPAAVLDRRPARHHGAAGGRGAAPAEAGDDGRAAGHRDRPGAVHRVLSVVGARAFGTHVDSQLHGVYGLSLEDDAVEGWGRWQSKMHLSNDASFLDEKAKTSLKLGLFSYPVLQAADILVHRATHVPVGEDQRQHLEFARDCALGFNHVYGGQHLVAPETILSKSARRVMSLQQPTQKMSKSHADPRSRILLTDSPAEVRKKLMSALTDSTNAVSYDPAARPGVANLLELLSIFEGETEATPTPEELAAEMAAAGATLKTLKERVGDAVVDGIGGIRERYLELLNRDGGRYLDEVEAKGAEKARASAEETMKDVRSVVGL</sequence>
<keyword evidence="7" id="KW-0067">ATP-binding</keyword>
<dbReference type="GO" id="GO:0004830">
    <property type="term" value="F:tryptophan-tRNA ligase activity"/>
    <property type="evidence" value="ECO:0007669"/>
    <property type="project" value="UniProtKB-EC"/>
</dbReference>
<reference evidence="18 19" key="1">
    <citation type="submission" date="2019-06" db="EMBL/GenBank/DDBJ databases">
        <title>Draft genome sequence of the filamentous fungus Phialemoniopsis curvata isolated from diesel fuel.</title>
        <authorList>
            <person name="Varaljay V.A."/>
            <person name="Lyon W.J."/>
            <person name="Crouch A.L."/>
            <person name="Drake C.E."/>
            <person name="Hollomon J.M."/>
            <person name="Nadeau L.J."/>
            <person name="Nunn H.S."/>
            <person name="Stevenson B.S."/>
            <person name="Bojanowski C.L."/>
            <person name="Crookes-Goodson W.J."/>
        </authorList>
    </citation>
    <scope>NUCLEOTIDE SEQUENCE [LARGE SCALE GENOMIC DNA]</scope>
    <source>
        <strain evidence="18 19">D216</strain>
    </source>
</reference>
<evidence type="ECO:0000313" key="18">
    <source>
        <dbReference type="EMBL" id="TPX09819.1"/>
    </source>
</evidence>
<dbReference type="SMART" id="SM01403">
    <property type="entry name" value="Ribosomal_S10"/>
    <property type="match status" value="1"/>
</dbReference>
<evidence type="ECO:0000256" key="8">
    <source>
        <dbReference type="ARBA" id="ARBA00022917"/>
    </source>
</evidence>
<dbReference type="GO" id="GO:0005840">
    <property type="term" value="C:ribosome"/>
    <property type="evidence" value="ECO:0007669"/>
    <property type="project" value="UniProtKB-KW"/>
</dbReference>
<dbReference type="OrthoDB" id="366214at2759"/>
<evidence type="ECO:0000256" key="9">
    <source>
        <dbReference type="ARBA" id="ARBA00022980"/>
    </source>
</evidence>
<keyword evidence="19" id="KW-1185">Reference proteome</keyword>
<dbReference type="Pfam" id="PF00579">
    <property type="entry name" value="tRNA-synt_1b"/>
    <property type="match status" value="1"/>
</dbReference>
<dbReference type="Gene3D" id="1.10.240.10">
    <property type="entry name" value="Tyrosyl-Transfer RNA Synthetase"/>
    <property type="match status" value="1"/>
</dbReference>
<dbReference type="InterPro" id="IPR050203">
    <property type="entry name" value="Trp-tRNA_synthetase"/>
</dbReference>
<dbReference type="InterPro" id="IPR036838">
    <property type="entry name" value="Ribosomal_uS10_dom_sf"/>
</dbReference>
<organism evidence="18 19">
    <name type="scientific">Thyridium curvatum</name>
    <dbReference type="NCBI Taxonomy" id="1093900"/>
    <lineage>
        <taxon>Eukaryota</taxon>
        <taxon>Fungi</taxon>
        <taxon>Dikarya</taxon>
        <taxon>Ascomycota</taxon>
        <taxon>Pezizomycotina</taxon>
        <taxon>Sordariomycetes</taxon>
        <taxon>Sordariomycetidae</taxon>
        <taxon>Thyridiales</taxon>
        <taxon>Thyridiaceae</taxon>
        <taxon>Thyridium</taxon>
    </lineage>
</organism>
<dbReference type="InterPro" id="IPR002305">
    <property type="entry name" value="aa-tRNA-synth_Ic"/>
</dbReference>
<dbReference type="Gene3D" id="3.40.50.620">
    <property type="entry name" value="HUPs"/>
    <property type="match status" value="1"/>
</dbReference>
<dbReference type="InParanoid" id="A0A507AXU2"/>
<dbReference type="InterPro" id="IPR014729">
    <property type="entry name" value="Rossmann-like_a/b/a_fold"/>
</dbReference>
<gene>
    <name evidence="18" type="ORF">E0L32_009010</name>
</gene>
<dbReference type="InterPro" id="IPR027486">
    <property type="entry name" value="Ribosomal_uS10_dom"/>
</dbReference>
<dbReference type="FunFam" id="1.10.240.10:FF:000002">
    <property type="entry name" value="Tryptophan--tRNA ligase"/>
    <property type="match status" value="1"/>
</dbReference>
<comment type="similarity">
    <text evidence="3">Belongs to the universal ribosomal protein uS10 family.</text>
</comment>
<evidence type="ECO:0000256" key="13">
    <source>
        <dbReference type="ARBA" id="ARBA00035261"/>
    </source>
</evidence>
<comment type="caution">
    <text evidence="18">The sequence shown here is derived from an EMBL/GenBank/DDBJ whole genome shotgun (WGS) entry which is preliminary data.</text>
</comment>
<keyword evidence="11" id="KW-0687">Ribonucleoprotein</keyword>
<evidence type="ECO:0000259" key="17">
    <source>
        <dbReference type="SMART" id="SM01403"/>
    </source>
</evidence>
<evidence type="ECO:0000256" key="16">
    <source>
        <dbReference type="SAM" id="MobiDB-lite"/>
    </source>
</evidence>
<keyword evidence="9" id="KW-0689">Ribosomal protein</keyword>
<dbReference type="SUPFAM" id="SSF52374">
    <property type="entry name" value="Nucleotidylyl transferase"/>
    <property type="match status" value="1"/>
</dbReference>
<comment type="subcellular location">
    <subcellularLocation>
        <location evidence="1">Mitochondrion</location>
    </subcellularLocation>
</comment>
<evidence type="ECO:0000313" key="19">
    <source>
        <dbReference type="Proteomes" id="UP000319257"/>
    </source>
</evidence>
<feature type="compositionally biased region" description="Polar residues" evidence="16">
    <location>
        <begin position="32"/>
        <end position="42"/>
    </location>
</feature>
<evidence type="ECO:0000256" key="5">
    <source>
        <dbReference type="ARBA" id="ARBA00022598"/>
    </source>
</evidence>
<dbReference type="EC" id="6.1.1.2" evidence="4"/>
<dbReference type="EMBL" id="SKBQ01000062">
    <property type="protein sequence ID" value="TPX09819.1"/>
    <property type="molecule type" value="Genomic_DNA"/>
</dbReference>
<evidence type="ECO:0000256" key="11">
    <source>
        <dbReference type="ARBA" id="ARBA00023274"/>
    </source>
</evidence>
<dbReference type="GO" id="GO:0005759">
    <property type="term" value="C:mitochondrial matrix"/>
    <property type="evidence" value="ECO:0007669"/>
    <property type="project" value="TreeGrafter"/>
</dbReference>
<dbReference type="RefSeq" id="XP_030991530.1">
    <property type="nucleotide sequence ID" value="XM_031143929.1"/>
</dbReference>
<dbReference type="Proteomes" id="UP000319257">
    <property type="component" value="Unassembled WGS sequence"/>
</dbReference>
<evidence type="ECO:0000256" key="6">
    <source>
        <dbReference type="ARBA" id="ARBA00022741"/>
    </source>
</evidence>
<feature type="compositionally biased region" description="Low complexity" evidence="16">
    <location>
        <begin position="328"/>
        <end position="348"/>
    </location>
</feature>
<evidence type="ECO:0000256" key="14">
    <source>
        <dbReference type="ARBA" id="ARBA00042916"/>
    </source>
</evidence>
<feature type="compositionally biased region" description="Basic and acidic residues" evidence="16">
    <location>
        <begin position="55"/>
        <end position="65"/>
    </location>
</feature>
<dbReference type="PRINTS" id="PR01039">
    <property type="entry name" value="TRNASYNTHTRP"/>
</dbReference>
<dbReference type="InterPro" id="IPR001848">
    <property type="entry name" value="Ribosomal_uS10"/>
</dbReference>
<proteinExistence type="inferred from homology"/>
<dbReference type="GeneID" id="41976457"/>
<dbReference type="HAMAP" id="MF_00508">
    <property type="entry name" value="Ribosomal_uS10"/>
    <property type="match status" value="1"/>
</dbReference>
<comment type="similarity">
    <text evidence="2">Belongs to the class-I aminoacyl-tRNA synthetase family.</text>
</comment>
<dbReference type="Pfam" id="PF00338">
    <property type="entry name" value="Ribosomal_S10"/>
    <property type="match status" value="1"/>
</dbReference>
<keyword evidence="8" id="KW-0648">Protein biosynthesis</keyword>
<dbReference type="PANTHER" id="PTHR43766:SF1">
    <property type="entry name" value="TRYPTOPHAN--TRNA LIGASE, MITOCHONDRIAL"/>
    <property type="match status" value="1"/>
</dbReference>
<keyword evidence="6" id="KW-0547">Nucleotide-binding</keyword>
<evidence type="ECO:0000256" key="4">
    <source>
        <dbReference type="ARBA" id="ARBA00013161"/>
    </source>
</evidence>
<evidence type="ECO:0000256" key="15">
    <source>
        <dbReference type="ARBA" id="ARBA00078476"/>
    </source>
</evidence>
<evidence type="ECO:0000256" key="1">
    <source>
        <dbReference type="ARBA" id="ARBA00004173"/>
    </source>
</evidence>
<dbReference type="GO" id="GO:1990904">
    <property type="term" value="C:ribonucleoprotein complex"/>
    <property type="evidence" value="ECO:0007669"/>
    <property type="project" value="UniProtKB-KW"/>
</dbReference>
<name>A0A507AXU2_9PEZI</name>
<dbReference type="SUPFAM" id="SSF54999">
    <property type="entry name" value="Ribosomal protein S10"/>
    <property type="match status" value="1"/>
</dbReference>
<dbReference type="InterPro" id="IPR002306">
    <property type="entry name" value="Trp-tRNA-ligase"/>
</dbReference>